<keyword evidence="4 5" id="KW-0539">Nucleus</keyword>
<evidence type="ECO:0000313" key="8">
    <source>
        <dbReference type="Proteomes" id="UP000054524"/>
    </source>
</evidence>
<feature type="domain" description="YEATS" evidence="6">
    <location>
        <begin position="1"/>
        <end position="148"/>
    </location>
</feature>
<dbReference type="PANTHER" id="PTHR47573:SF1">
    <property type="entry name" value="PROTEIN AF-9 HOMOLOG"/>
    <property type="match status" value="1"/>
</dbReference>
<dbReference type="GO" id="GO:0000785">
    <property type="term" value="C:chromatin"/>
    <property type="evidence" value="ECO:0007669"/>
    <property type="project" value="UniProtKB-ARBA"/>
</dbReference>
<dbReference type="PANTHER" id="PTHR47573">
    <property type="entry name" value="PROTEIN AF-9 HOMOLOG"/>
    <property type="match status" value="1"/>
</dbReference>
<evidence type="ECO:0000256" key="3">
    <source>
        <dbReference type="ARBA" id="ARBA00023163"/>
    </source>
</evidence>
<keyword evidence="8" id="KW-1185">Reference proteome</keyword>
<dbReference type="RefSeq" id="XP_052905565.1">
    <property type="nucleotide sequence ID" value="XM_053047740.1"/>
</dbReference>
<keyword evidence="3" id="KW-0804">Transcription</keyword>
<comment type="caution">
    <text evidence="7">The sequence shown here is derived from an EMBL/GenBank/DDBJ whole genome shotgun (WGS) entry which is preliminary data.</text>
</comment>
<organism evidence="7 8">
    <name type="scientific">Nematocida ausubeli (strain ATCC PRA-371 / ERTm2)</name>
    <name type="common">Nematode killer fungus</name>
    <dbReference type="NCBI Taxonomy" id="1913371"/>
    <lineage>
        <taxon>Eukaryota</taxon>
        <taxon>Fungi</taxon>
        <taxon>Fungi incertae sedis</taxon>
        <taxon>Microsporidia</taxon>
        <taxon>Nematocida</taxon>
    </lineage>
</organism>
<proteinExistence type="predicted"/>
<evidence type="ECO:0000259" key="6">
    <source>
        <dbReference type="PROSITE" id="PS51037"/>
    </source>
</evidence>
<dbReference type="HOGENOM" id="CLU_051385_3_1_1"/>
<gene>
    <name evidence="7" type="ORF">NESG_00081</name>
</gene>
<dbReference type="AlphaFoldDB" id="A0A086J4E2"/>
<dbReference type="GeneID" id="77675054"/>
<dbReference type="InterPro" id="IPR005033">
    <property type="entry name" value="YEATS"/>
</dbReference>
<dbReference type="PROSITE" id="PS51037">
    <property type="entry name" value="YEATS"/>
    <property type="match status" value="1"/>
</dbReference>
<evidence type="ECO:0000256" key="2">
    <source>
        <dbReference type="ARBA" id="ARBA00023015"/>
    </source>
</evidence>
<name>A0A086J4E2_NEMA1</name>
<comment type="subcellular location">
    <subcellularLocation>
        <location evidence="5">Nucleus</location>
    </subcellularLocation>
</comment>
<keyword evidence="2" id="KW-0805">Transcription regulation</keyword>
<protein>
    <recommendedName>
        <fullName evidence="1">Protein AF-9 homolog</fullName>
    </recommendedName>
</protein>
<dbReference type="InterPro" id="IPR038704">
    <property type="entry name" value="YEAST_sf"/>
</dbReference>
<dbReference type="InterPro" id="IPR055129">
    <property type="entry name" value="YEATS_dom"/>
</dbReference>
<dbReference type="Gene3D" id="2.60.40.1970">
    <property type="entry name" value="YEATS domain"/>
    <property type="match status" value="1"/>
</dbReference>
<dbReference type="OrthoDB" id="16041at2759"/>
<evidence type="ECO:0000256" key="4">
    <source>
        <dbReference type="ARBA" id="ARBA00023242"/>
    </source>
</evidence>
<evidence type="ECO:0000256" key="1">
    <source>
        <dbReference type="ARBA" id="ARBA00022408"/>
    </source>
</evidence>
<dbReference type="EMBL" id="AKIJ01000001">
    <property type="protein sequence ID" value="KFG27010.1"/>
    <property type="molecule type" value="Genomic_DNA"/>
</dbReference>
<evidence type="ECO:0000313" key="7">
    <source>
        <dbReference type="EMBL" id="KFG27010.1"/>
    </source>
</evidence>
<accession>A0A086J4E2</accession>
<dbReference type="Pfam" id="PF03366">
    <property type="entry name" value="YEATS"/>
    <property type="match status" value="1"/>
</dbReference>
<dbReference type="GO" id="GO:0006355">
    <property type="term" value="P:regulation of DNA-templated transcription"/>
    <property type="evidence" value="ECO:0007669"/>
    <property type="project" value="InterPro"/>
</dbReference>
<evidence type="ECO:0000256" key="5">
    <source>
        <dbReference type="PROSITE-ProRule" id="PRU00376"/>
    </source>
</evidence>
<dbReference type="GO" id="GO:0005634">
    <property type="term" value="C:nucleus"/>
    <property type="evidence" value="ECO:0007669"/>
    <property type="project" value="UniProtKB-SubCell"/>
</dbReference>
<dbReference type="Proteomes" id="UP000054524">
    <property type="component" value="Unassembled WGS sequence"/>
</dbReference>
<sequence length="185" mass="21298">MRINHANLSRAIIYGTSAVRISEPGTDATHRWKVYIRGYKNTDISYFIRSVTFKTHETFANPTRTVETPPFEIEECGWGEFTITAKLYFVDTHEKPFQFSISLKLHSEANNGSIGDIPRDSDAIVNERLDTVVFESPTEIMYKILKEKEEPVLDDQLQKDINDEHARIEEAIDYLIKKLSDEPSV</sequence>
<reference evidence="7 8" key="1">
    <citation type="journal article" date="2014" name="Genome Announc.">
        <title>Genome Sequence of the Microsporidian Species Nematocida sp1 Strain ERTm6 (ATCC PRA-372).</title>
        <authorList>
            <person name="Bakowski M.A."/>
            <person name="Priest M."/>
            <person name="Young S."/>
            <person name="Cuomo C.A."/>
            <person name="Troemel E.R."/>
        </authorList>
    </citation>
    <scope>NUCLEOTIDE SEQUENCE [LARGE SCALE GENOMIC DNA]</scope>
    <source>
        <strain evidence="7 8">ERTm6</strain>
    </source>
</reference>